<keyword evidence="3" id="KW-1185">Reference proteome</keyword>
<dbReference type="RefSeq" id="WP_052604088.1">
    <property type="nucleotide sequence ID" value="NZ_JXYS01000004.1"/>
</dbReference>
<dbReference type="InterPro" id="IPR008912">
    <property type="entry name" value="Uncharacterised_CoxE"/>
</dbReference>
<name>A0A0D8HM80_9ACTN</name>
<dbReference type="AlphaFoldDB" id="A0A0D8HM80"/>
<reference evidence="2 3" key="1">
    <citation type="submission" date="2015-01" db="EMBL/GenBank/DDBJ databases">
        <title>Draft genome of the acidophilic iron oxidizer Acidithrix ferrooxidans strain Py-F3.</title>
        <authorList>
            <person name="Poehlein A."/>
            <person name="Eisen S."/>
            <person name="Schloemann M."/>
            <person name="Johnson B.D."/>
            <person name="Daniel R."/>
            <person name="Muehling M."/>
        </authorList>
    </citation>
    <scope>NUCLEOTIDE SEQUENCE [LARGE SCALE GENOMIC DNA]</scope>
    <source>
        <strain evidence="2 3">Py-F3</strain>
    </source>
</reference>
<protein>
    <submittedName>
        <fullName evidence="2">VWA domain containing CoxE-like protein</fullName>
    </submittedName>
</protein>
<dbReference type="InterPro" id="IPR036465">
    <property type="entry name" value="vWFA_dom_sf"/>
</dbReference>
<evidence type="ECO:0000256" key="1">
    <source>
        <dbReference type="SAM" id="MobiDB-lite"/>
    </source>
</evidence>
<dbReference type="Proteomes" id="UP000032360">
    <property type="component" value="Unassembled WGS sequence"/>
</dbReference>
<dbReference type="SUPFAM" id="SSF53300">
    <property type="entry name" value="vWA-like"/>
    <property type="match status" value="1"/>
</dbReference>
<dbReference type="Pfam" id="PF05762">
    <property type="entry name" value="VWA_CoxE"/>
    <property type="match status" value="1"/>
</dbReference>
<dbReference type="InterPro" id="IPR011195">
    <property type="entry name" value="UCP010256"/>
</dbReference>
<evidence type="ECO:0000313" key="3">
    <source>
        <dbReference type="Proteomes" id="UP000032360"/>
    </source>
</evidence>
<dbReference type="PANTHER" id="PTHR39338:SF5">
    <property type="entry name" value="BLR6139 PROTEIN"/>
    <property type="match status" value="1"/>
</dbReference>
<dbReference type="STRING" id="1280514.AXFE_02620"/>
<feature type="region of interest" description="Disordered" evidence="1">
    <location>
        <begin position="78"/>
        <end position="110"/>
    </location>
</feature>
<feature type="compositionally biased region" description="Basic and acidic residues" evidence="1">
    <location>
        <begin position="78"/>
        <end position="97"/>
    </location>
</feature>
<accession>A0A0D8HM80</accession>
<dbReference type="EMBL" id="JXYS01000004">
    <property type="protein sequence ID" value="KJF18857.1"/>
    <property type="molecule type" value="Genomic_DNA"/>
</dbReference>
<sequence>MFDQIVDFAETLRLAGVPVSMTEVVDAGRAISAIGEVDRSSFRVALYATLVKDESHSEVFDLIFDVFFSKRSRSSLEIEDPHGLAPDHEGEGDDSKGSEIQGARDQGDSGGELRSWIIKALLENDRARLSRLARGAVARYAGMEPGRAVSGVYYTYRTLKQLNIEMIYDALREARSGDLDGGKMSDAVVENDLQELLSNLRSAVADEVRQLLVEDRGARAVAKTMRPTLPEDIEFMQASRDEIAKIRHAINPLANKLAARLARRRRLGHKGGLDFRKTFRESLGYGGVPMALKFRSPRPSKPEIFIVADISGSVSSFARFALQLVYALSEQFSKVRSFVFIDACDEVTAYFDAASSIEDALRDINTKANVVHIDGHTDYGNALSQFEERYGRSINKKSTIIILGDARNNYHSSRAELLAKLRRNARALFWLNPEPSNYWNSGDSIISEYAKYCDSVVECRNLRQLEEFVDRLG</sequence>
<dbReference type="PIRSF" id="PIRSF010256">
    <property type="entry name" value="CoxE_vWa"/>
    <property type="match status" value="1"/>
</dbReference>
<comment type="caution">
    <text evidence="2">The sequence shown here is derived from an EMBL/GenBank/DDBJ whole genome shotgun (WGS) entry which is preliminary data.</text>
</comment>
<dbReference type="OrthoDB" id="5174525at2"/>
<organism evidence="2 3">
    <name type="scientific">Acidithrix ferrooxidans</name>
    <dbReference type="NCBI Taxonomy" id="1280514"/>
    <lineage>
        <taxon>Bacteria</taxon>
        <taxon>Bacillati</taxon>
        <taxon>Actinomycetota</taxon>
        <taxon>Acidimicrobiia</taxon>
        <taxon>Acidimicrobiales</taxon>
        <taxon>Acidimicrobiaceae</taxon>
        <taxon>Acidithrix</taxon>
    </lineage>
</organism>
<evidence type="ECO:0000313" key="2">
    <source>
        <dbReference type="EMBL" id="KJF18857.1"/>
    </source>
</evidence>
<gene>
    <name evidence="2" type="ORF">AXFE_02620</name>
</gene>
<proteinExistence type="predicted"/>
<dbReference type="PANTHER" id="PTHR39338">
    <property type="entry name" value="BLL5662 PROTEIN-RELATED"/>
    <property type="match status" value="1"/>
</dbReference>